<sequence>MSKKNEKLSKKDIAEIIIQSATAIAALIAALKS</sequence>
<dbReference type="EMBL" id="BK016169">
    <property type="protein sequence ID" value="DAF99627.1"/>
    <property type="molecule type" value="Genomic_DNA"/>
</dbReference>
<accession>A0A8S5UYU6</accession>
<keyword evidence="1" id="KW-0472">Membrane</keyword>
<reference evidence="2" key="1">
    <citation type="journal article" date="2021" name="Proc. Natl. Acad. Sci. U.S.A.">
        <title>A Catalog of Tens of Thousands of Viruses from Human Metagenomes Reveals Hidden Associations with Chronic Diseases.</title>
        <authorList>
            <person name="Tisza M.J."/>
            <person name="Buck C.B."/>
        </authorList>
    </citation>
    <scope>NUCLEOTIDE SEQUENCE</scope>
    <source>
        <strain evidence="2">CtkKt3</strain>
    </source>
</reference>
<protein>
    <submittedName>
        <fullName evidence="2">Uncharacterized protein</fullName>
    </submittedName>
</protein>
<name>A0A8S5UYU6_9CAUD</name>
<organism evidence="2">
    <name type="scientific">Siphoviridae sp. ctkKt3</name>
    <dbReference type="NCBI Taxonomy" id="2825642"/>
    <lineage>
        <taxon>Viruses</taxon>
        <taxon>Duplodnaviria</taxon>
        <taxon>Heunggongvirae</taxon>
        <taxon>Uroviricota</taxon>
        <taxon>Caudoviricetes</taxon>
    </lineage>
</organism>
<keyword evidence="1" id="KW-0812">Transmembrane</keyword>
<proteinExistence type="predicted"/>
<evidence type="ECO:0000256" key="1">
    <source>
        <dbReference type="SAM" id="Phobius"/>
    </source>
</evidence>
<evidence type="ECO:0000313" key="2">
    <source>
        <dbReference type="EMBL" id="DAF99627.1"/>
    </source>
</evidence>
<feature type="transmembrane region" description="Helical" evidence="1">
    <location>
        <begin position="12"/>
        <end position="31"/>
    </location>
</feature>
<keyword evidence="1" id="KW-1133">Transmembrane helix</keyword>